<keyword evidence="2" id="KW-1185">Reference proteome</keyword>
<organism evidence="1 2">
    <name type="scientific">Diphasiastrum complanatum</name>
    <name type="common">Issler's clubmoss</name>
    <name type="synonym">Lycopodium complanatum</name>
    <dbReference type="NCBI Taxonomy" id="34168"/>
    <lineage>
        <taxon>Eukaryota</taxon>
        <taxon>Viridiplantae</taxon>
        <taxon>Streptophyta</taxon>
        <taxon>Embryophyta</taxon>
        <taxon>Tracheophyta</taxon>
        <taxon>Lycopodiopsida</taxon>
        <taxon>Lycopodiales</taxon>
        <taxon>Lycopodiaceae</taxon>
        <taxon>Lycopodioideae</taxon>
        <taxon>Diphasiastrum</taxon>
    </lineage>
</organism>
<name>A0ACC2DIY9_DIPCM</name>
<evidence type="ECO:0000313" key="2">
    <source>
        <dbReference type="Proteomes" id="UP001162992"/>
    </source>
</evidence>
<proteinExistence type="predicted"/>
<evidence type="ECO:0000313" key="1">
    <source>
        <dbReference type="EMBL" id="KAJ7554140.1"/>
    </source>
</evidence>
<reference evidence="2" key="1">
    <citation type="journal article" date="2024" name="Proc. Natl. Acad. Sci. U.S.A.">
        <title>Extraordinary preservation of gene collinearity over three hundred million years revealed in homosporous lycophytes.</title>
        <authorList>
            <person name="Li C."/>
            <person name="Wickell D."/>
            <person name="Kuo L.Y."/>
            <person name="Chen X."/>
            <person name="Nie B."/>
            <person name="Liao X."/>
            <person name="Peng D."/>
            <person name="Ji J."/>
            <person name="Jenkins J."/>
            <person name="Williams M."/>
            <person name="Shu S."/>
            <person name="Plott C."/>
            <person name="Barry K."/>
            <person name="Rajasekar S."/>
            <person name="Grimwood J."/>
            <person name="Han X."/>
            <person name="Sun S."/>
            <person name="Hou Z."/>
            <person name="He W."/>
            <person name="Dai G."/>
            <person name="Sun C."/>
            <person name="Schmutz J."/>
            <person name="Leebens-Mack J.H."/>
            <person name="Li F.W."/>
            <person name="Wang L."/>
        </authorList>
    </citation>
    <scope>NUCLEOTIDE SEQUENCE [LARGE SCALE GENOMIC DNA]</scope>
    <source>
        <strain evidence="2">cv. PW_Plant_1</strain>
    </source>
</reference>
<sequence length="513" mass="56221">MGIVSRPCFLLTDQIISHTKRSMEMDAFSERQRLDLAPQELNGFPPKSQGCSERLSPSSKCSSSDRLMMHMLPFLNESSCIVRNEAISTVSDQALSDGWGTGSSGYSYWQMGCLGGGEAPAEDAPALMTAPMLNSLQSQQAQPSREDENELRLLRSGSWREANGSTAHCQGSAYPPAFSSEQQVPNVDTSMLDSLAPKLEGAPNAYADVGLPPFYAANLHSDRASAAIIDADELLLRRQLLRSQMLFSADRPYVQCKSTPDLLCFPHATNVSLPSLYAFQDGLEACSVEDSLQNLHNLQGISYNFLQLPSEAVIFQEAEVSVPLSNHNTGWLKLNTSAISSETNVSEKPCLTENVKDEASTRKRPSYEYALGQTTDANKRLLLETGTESARSSVWVSPAISNSATTMKQGASITPQHKSSSSSSVKNSTGWPALNTNLKPRARQGSAADPQSIAARHRRERISERLKILQDLVPNGSKVDLVTMLEKAISYVKFLQLQVNVLRTDEYWPNHDQ</sequence>
<protein>
    <submittedName>
        <fullName evidence="1">Uncharacterized protein</fullName>
    </submittedName>
</protein>
<comment type="caution">
    <text evidence="1">The sequence shown here is derived from an EMBL/GenBank/DDBJ whole genome shotgun (WGS) entry which is preliminary data.</text>
</comment>
<dbReference type="Proteomes" id="UP001162992">
    <property type="component" value="Chromosome 6"/>
</dbReference>
<gene>
    <name evidence="1" type="ORF">O6H91_06G127400</name>
</gene>
<accession>A0ACC2DIY9</accession>
<dbReference type="EMBL" id="CM055097">
    <property type="protein sequence ID" value="KAJ7554140.1"/>
    <property type="molecule type" value="Genomic_DNA"/>
</dbReference>